<protein>
    <submittedName>
        <fullName evidence="3">Uncharacterized protein</fullName>
    </submittedName>
</protein>
<organism evidence="3 4">
    <name type="scientific">Sphingobacterium lactis</name>
    <dbReference type="NCBI Taxonomy" id="797291"/>
    <lineage>
        <taxon>Bacteria</taxon>
        <taxon>Pseudomonadati</taxon>
        <taxon>Bacteroidota</taxon>
        <taxon>Sphingobacteriia</taxon>
        <taxon>Sphingobacteriales</taxon>
        <taxon>Sphingobacteriaceae</taxon>
        <taxon>Sphingobacterium</taxon>
    </lineage>
</organism>
<evidence type="ECO:0000256" key="1">
    <source>
        <dbReference type="SAM" id="MobiDB-lite"/>
    </source>
</evidence>
<feature type="chain" id="PRO_5009292494" evidence="2">
    <location>
        <begin position="21"/>
        <end position="138"/>
    </location>
</feature>
<keyword evidence="2" id="KW-0732">Signal</keyword>
<dbReference type="Proteomes" id="UP000236731">
    <property type="component" value="Unassembled WGS sequence"/>
</dbReference>
<evidence type="ECO:0000313" key="4">
    <source>
        <dbReference type="Proteomes" id="UP000236731"/>
    </source>
</evidence>
<proteinExistence type="predicted"/>
<accession>A0A1H6AB46</accession>
<evidence type="ECO:0000256" key="2">
    <source>
        <dbReference type="SAM" id="SignalP"/>
    </source>
</evidence>
<keyword evidence="4" id="KW-1185">Reference proteome</keyword>
<dbReference type="RefSeq" id="WP_103906730.1">
    <property type="nucleotide sequence ID" value="NZ_CP049246.1"/>
</dbReference>
<gene>
    <name evidence="3" type="ORF">SAMN05421877_10834</name>
</gene>
<feature type="signal peptide" evidence="2">
    <location>
        <begin position="1"/>
        <end position="20"/>
    </location>
</feature>
<dbReference type="EMBL" id="FNUT01000008">
    <property type="protein sequence ID" value="SEG45267.1"/>
    <property type="molecule type" value="Genomic_DNA"/>
</dbReference>
<evidence type="ECO:0000313" key="3">
    <source>
        <dbReference type="EMBL" id="SEG45267.1"/>
    </source>
</evidence>
<feature type="region of interest" description="Disordered" evidence="1">
    <location>
        <begin position="66"/>
        <end position="91"/>
    </location>
</feature>
<sequence length="138" mass="15398">MKVFSLLVLLMMVWCFSSSAQNKEKKSEKESTKAAKTPALRDSSIFPNYKDSLVIDIVPQKRKDVPFPNITGKNQDDGSIAIPNAGKKPLLQGQDDSVILRKDLPGDKSVPMKGTERLDRKQRGNAIDTLKTEKIIKK</sequence>
<reference evidence="4" key="1">
    <citation type="submission" date="2016-10" db="EMBL/GenBank/DDBJ databases">
        <authorList>
            <person name="Varghese N."/>
            <person name="Submissions S."/>
        </authorList>
    </citation>
    <scope>NUCLEOTIDE SEQUENCE [LARGE SCALE GENOMIC DNA]</scope>
    <source>
        <strain evidence="4">DSM 22361</strain>
    </source>
</reference>
<dbReference type="AlphaFoldDB" id="A0A1H6AB46"/>
<name>A0A1H6AB46_9SPHI</name>